<keyword evidence="4" id="KW-1185">Reference proteome</keyword>
<dbReference type="SUPFAM" id="SSF53187">
    <property type="entry name" value="Zn-dependent exopeptidases"/>
    <property type="match status" value="1"/>
</dbReference>
<reference evidence="3 4" key="1">
    <citation type="submission" date="2020-07" db="EMBL/GenBank/DDBJ databases">
        <title>Sequencing the genomes of 1000 actinobacteria strains.</title>
        <authorList>
            <person name="Klenk H.-P."/>
        </authorList>
    </citation>
    <scope>NUCLEOTIDE SEQUENCE [LARGE SCALE GENOMIC DNA]</scope>
    <source>
        <strain evidence="3 4">DSM 21349</strain>
    </source>
</reference>
<proteinExistence type="predicted"/>
<dbReference type="Proteomes" id="UP000580910">
    <property type="component" value="Unassembled WGS sequence"/>
</dbReference>
<dbReference type="InterPro" id="IPR050695">
    <property type="entry name" value="N-acetylmuramoyl_amidase_3"/>
</dbReference>
<organism evidence="3 4">
    <name type="scientific">Nocardioides ginsengisegetis</name>
    <dbReference type="NCBI Taxonomy" id="661491"/>
    <lineage>
        <taxon>Bacteria</taxon>
        <taxon>Bacillati</taxon>
        <taxon>Actinomycetota</taxon>
        <taxon>Actinomycetes</taxon>
        <taxon>Propionibacteriales</taxon>
        <taxon>Nocardioidaceae</taxon>
        <taxon>Nocardioides</taxon>
    </lineage>
</organism>
<dbReference type="PANTHER" id="PTHR30404:SF0">
    <property type="entry name" value="N-ACETYLMURAMOYL-L-ALANINE AMIDASE AMIC"/>
    <property type="match status" value="1"/>
</dbReference>
<evidence type="ECO:0000313" key="3">
    <source>
        <dbReference type="EMBL" id="MBA8801865.1"/>
    </source>
</evidence>
<dbReference type="GO" id="GO:0009253">
    <property type="term" value="P:peptidoglycan catabolic process"/>
    <property type="evidence" value="ECO:0007669"/>
    <property type="project" value="InterPro"/>
</dbReference>
<dbReference type="RefSeq" id="WP_343055435.1">
    <property type="nucleotide sequence ID" value="NZ_JACGXA010000001.1"/>
</dbReference>
<dbReference type="Gene3D" id="3.40.630.40">
    <property type="entry name" value="Zn-dependent exopeptidases"/>
    <property type="match status" value="1"/>
</dbReference>
<dbReference type="CDD" id="cd02696">
    <property type="entry name" value="MurNAc-LAA"/>
    <property type="match status" value="1"/>
</dbReference>
<dbReference type="SMART" id="SM00646">
    <property type="entry name" value="Ami_3"/>
    <property type="match status" value="1"/>
</dbReference>
<dbReference type="GO" id="GO:0008745">
    <property type="term" value="F:N-acetylmuramoyl-L-alanine amidase activity"/>
    <property type="evidence" value="ECO:0007669"/>
    <property type="project" value="UniProtKB-EC"/>
</dbReference>
<accession>A0A7W3IWB1</accession>
<feature type="domain" description="MurNAc-LAA" evidence="2">
    <location>
        <begin position="148"/>
        <end position="273"/>
    </location>
</feature>
<keyword evidence="1 3" id="KW-0378">Hydrolase</keyword>
<dbReference type="AlphaFoldDB" id="A0A7W3IWB1"/>
<evidence type="ECO:0000313" key="4">
    <source>
        <dbReference type="Proteomes" id="UP000580910"/>
    </source>
</evidence>
<dbReference type="Pfam" id="PF01520">
    <property type="entry name" value="Amidase_3"/>
    <property type="match status" value="1"/>
</dbReference>
<name>A0A7W3IWB1_9ACTN</name>
<gene>
    <name evidence="3" type="ORF">FB382_000156</name>
</gene>
<dbReference type="EMBL" id="JACGXA010000001">
    <property type="protein sequence ID" value="MBA8801865.1"/>
    <property type="molecule type" value="Genomic_DNA"/>
</dbReference>
<sequence>MTARRVASVLSLVLLVGAVAGGIAWRRTEVDDQVSLVAAGPYAPGAVGAPRAVAAGPLAGRTVVLDPGHQLGNHNYPRRINHLVPAGGFKKPCNTTGTSTNGGYPEATFAWRVARLVKARLVGLGARVVMTRHSNRQDRWGPCVDVRGRSGNSVDADLKVSIHGDGSFRSGAHGFHVIAPTDRKPWTHDIYRSSRRLALVLRSSLHREGVPVANYIADGDGLDFRSDLGTLNLSNIPTVMVELGNMRNPRDAHRMTTASGRATYARALARAVRTYLG</sequence>
<evidence type="ECO:0000256" key="1">
    <source>
        <dbReference type="ARBA" id="ARBA00022801"/>
    </source>
</evidence>
<dbReference type="InterPro" id="IPR002508">
    <property type="entry name" value="MurNAc-LAA_cat"/>
</dbReference>
<dbReference type="EC" id="3.5.1.28" evidence="3"/>
<dbReference type="GO" id="GO:0030288">
    <property type="term" value="C:outer membrane-bounded periplasmic space"/>
    <property type="evidence" value="ECO:0007669"/>
    <property type="project" value="TreeGrafter"/>
</dbReference>
<evidence type="ECO:0000259" key="2">
    <source>
        <dbReference type="SMART" id="SM00646"/>
    </source>
</evidence>
<comment type="caution">
    <text evidence="3">The sequence shown here is derived from an EMBL/GenBank/DDBJ whole genome shotgun (WGS) entry which is preliminary data.</text>
</comment>
<dbReference type="PANTHER" id="PTHR30404">
    <property type="entry name" value="N-ACETYLMURAMOYL-L-ALANINE AMIDASE"/>
    <property type="match status" value="1"/>
</dbReference>
<protein>
    <submittedName>
        <fullName evidence="3">N-acetylmuramoyl-L-alanine amidase</fullName>
        <ecNumber evidence="3">3.5.1.28</ecNumber>
    </submittedName>
</protein>